<protein>
    <submittedName>
        <fullName evidence="2">Uncharacterized protein</fullName>
    </submittedName>
</protein>
<feature type="compositionally biased region" description="Low complexity" evidence="1">
    <location>
        <begin position="7"/>
        <end position="21"/>
    </location>
</feature>
<organism evidence="2 3">
    <name type="scientific">Auxenochlorella protothecoides</name>
    <name type="common">Green microalga</name>
    <name type="synonym">Chlorella protothecoides</name>
    <dbReference type="NCBI Taxonomy" id="3075"/>
    <lineage>
        <taxon>Eukaryota</taxon>
        <taxon>Viridiplantae</taxon>
        <taxon>Chlorophyta</taxon>
        <taxon>core chlorophytes</taxon>
        <taxon>Trebouxiophyceae</taxon>
        <taxon>Chlorellales</taxon>
        <taxon>Chlorellaceae</taxon>
        <taxon>Auxenochlorella</taxon>
    </lineage>
</organism>
<reference evidence="3" key="1">
    <citation type="journal article" date="2018" name="Algal Res.">
        <title>Characterization of plant carbon substrate utilization by Auxenochlorella protothecoides.</title>
        <authorList>
            <person name="Vogler B.W."/>
            <person name="Starkenburg S.R."/>
            <person name="Sudasinghe N."/>
            <person name="Schambach J.Y."/>
            <person name="Rollin J.A."/>
            <person name="Pattathil S."/>
            <person name="Barry A.N."/>
        </authorList>
    </citation>
    <scope>NUCLEOTIDE SEQUENCE [LARGE SCALE GENOMIC DNA]</scope>
    <source>
        <strain evidence="3">UTEX 25</strain>
    </source>
</reference>
<feature type="compositionally biased region" description="Basic and acidic residues" evidence="1">
    <location>
        <begin position="203"/>
        <end position="213"/>
    </location>
</feature>
<dbReference type="EMBL" id="QOKY01000160">
    <property type="protein sequence ID" value="RMZ55674.1"/>
    <property type="molecule type" value="Genomic_DNA"/>
</dbReference>
<accession>A0A3M7L0R7</accession>
<evidence type="ECO:0000313" key="3">
    <source>
        <dbReference type="Proteomes" id="UP000279271"/>
    </source>
</evidence>
<dbReference type="Proteomes" id="UP000279271">
    <property type="component" value="Unassembled WGS sequence"/>
</dbReference>
<gene>
    <name evidence="2" type="ORF">APUTEX25_000257</name>
</gene>
<evidence type="ECO:0000313" key="2">
    <source>
        <dbReference type="EMBL" id="RMZ55674.1"/>
    </source>
</evidence>
<feature type="region of interest" description="Disordered" evidence="1">
    <location>
        <begin position="1"/>
        <end position="138"/>
    </location>
</feature>
<proteinExistence type="predicted"/>
<feature type="compositionally biased region" description="Polar residues" evidence="1">
    <location>
        <begin position="53"/>
        <end position="74"/>
    </location>
</feature>
<sequence length="213" mass="22576">MNPLNPQQQEQQQQQRQSGQQPGAPSLMQFPGMAYPAGPWFDPGVFGLPAAVPTQSSVRSASPSHTHSGGTPSFSGLGKSRSAVDLSSWDPASEMDFGDSGMGEMGRPRKMSKSVSMGNLAGWNDSPPDSDGSGGAKLGPLGHPIRLINTFATKLPTFEEVEERAAEGGYASDHLTPRKNGNQGEGEGDDLVAQLMEPSTSQMEHDYSMDLLT</sequence>
<comment type="caution">
    <text evidence="2">The sequence shown here is derived from an EMBL/GenBank/DDBJ whole genome shotgun (WGS) entry which is preliminary data.</text>
</comment>
<name>A0A3M7L0R7_AUXPR</name>
<dbReference type="AlphaFoldDB" id="A0A3M7L0R7"/>
<feature type="region of interest" description="Disordered" evidence="1">
    <location>
        <begin position="162"/>
        <end position="213"/>
    </location>
</feature>
<evidence type="ECO:0000256" key="1">
    <source>
        <dbReference type="SAM" id="MobiDB-lite"/>
    </source>
</evidence>